<dbReference type="Proteomes" id="UP000317648">
    <property type="component" value="Chromosome"/>
</dbReference>
<proteinExistence type="predicted"/>
<dbReference type="EMBL" id="CP036433">
    <property type="protein sequence ID" value="QDU97759.1"/>
    <property type="molecule type" value="Genomic_DNA"/>
</dbReference>
<evidence type="ECO:0000256" key="1">
    <source>
        <dbReference type="SAM" id="SignalP"/>
    </source>
</evidence>
<evidence type="ECO:0008006" key="4">
    <source>
        <dbReference type="Google" id="ProtNLM"/>
    </source>
</evidence>
<organism evidence="2 3">
    <name type="scientific">Lignipirellula cremea</name>
    <dbReference type="NCBI Taxonomy" id="2528010"/>
    <lineage>
        <taxon>Bacteria</taxon>
        <taxon>Pseudomonadati</taxon>
        <taxon>Planctomycetota</taxon>
        <taxon>Planctomycetia</taxon>
        <taxon>Pirellulales</taxon>
        <taxon>Pirellulaceae</taxon>
        <taxon>Lignipirellula</taxon>
    </lineage>
</organism>
<reference evidence="2 3" key="1">
    <citation type="submission" date="2019-02" db="EMBL/GenBank/DDBJ databases">
        <title>Deep-cultivation of Planctomycetes and their phenomic and genomic characterization uncovers novel biology.</title>
        <authorList>
            <person name="Wiegand S."/>
            <person name="Jogler M."/>
            <person name="Boedeker C."/>
            <person name="Pinto D."/>
            <person name="Vollmers J."/>
            <person name="Rivas-Marin E."/>
            <person name="Kohn T."/>
            <person name="Peeters S.H."/>
            <person name="Heuer A."/>
            <person name="Rast P."/>
            <person name="Oberbeckmann S."/>
            <person name="Bunk B."/>
            <person name="Jeske O."/>
            <person name="Meyerdierks A."/>
            <person name="Storesund J.E."/>
            <person name="Kallscheuer N."/>
            <person name="Luecker S."/>
            <person name="Lage O.M."/>
            <person name="Pohl T."/>
            <person name="Merkel B.J."/>
            <person name="Hornburger P."/>
            <person name="Mueller R.-W."/>
            <person name="Bruemmer F."/>
            <person name="Labrenz M."/>
            <person name="Spormann A.M."/>
            <person name="Op den Camp H."/>
            <person name="Overmann J."/>
            <person name="Amann R."/>
            <person name="Jetten M.S.M."/>
            <person name="Mascher T."/>
            <person name="Medema M.H."/>
            <person name="Devos D.P."/>
            <person name="Kaster A.-K."/>
            <person name="Ovreas L."/>
            <person name="Rohde M."/>
            <person name="Galperin M.Y."/>
            <person name="Jogler C."/>
        </authorList>
    </citation>
    <scope>NUCLEOTIDE SEQUENCE [LARGE SCALE GENOMIC DNA]</scope>
    <source>
        <strain evidence="2 3">Pla85_3_4</strain>
    </source>
</reference>
<evidence type="ECO:0000313" key="2">
    <source>
        <dbReference type="EMBL" id="QDU97759.1"/>
    </source>
</evidence>
<protein>
    <recommendedName>
        <fullName evidence="4">DUF1592 domain-containing protein</fullName>
    </recommendedName>
</protein>
<keyword evidence="3" id="KW-1185">Reference proteome</keyword>
<name>A0A518E0Y8_9BACT</name>
<sequence length="787" mass="89280" precursor="true">MFIPRLFANRLPGWLLVLLVMASVAQAEEAADAPAALDAHAAIDMHRGPACYTVDPYFATEVWSKVAEVTCLNCHVAGGDAAESQFLLQKLPAMPDQRQALLYQNQRAFQRMAAVLIDQQPRLLLKAQGGLDHGGGEVLKPDSTGLKILTHFVRRSDDGAVAAATAAVDQADARPFFEGVEMLPDTRLLRRVALSLAGRLPTDEERAAVAAGGMPALLGVMDRLMQEEAFYDRLKEAFNDIFLTRGLDDSAEGVLSYQYFHNTRLWPQKYDFSDLPEKDRKQAGYKLYREYREAMHREPMELIAYIVRNDRPFTEVVTADYLMMSPYTARGYGRYEELKDQFQDPEDPYEFIPTRLPQLTDDRGKSPESPTGFFPHSGLLTAFHYPHRYPNTETNRNRLRARMYFQHFLGIDLMQLAPRTTDAAAADAKYEIPTMQAAECVVCHRVMDPIAGLFQDYALNGDFQPRKEPWYEDMFGPGRDGEDLPAEEKWRAMQWLGERTARDPRFAVAMVEHVYYLLCGRQVLQSPQDIDDPLFAAKRRAYLEQRGTIEKIAQDFAANDFNLKYVIKAMVATPFYRADGLATGELQPERLAEIEDVGLVRLLTPEQLERKIAAVFGQPWGKLQGGDSKMDILYGGIDFKEITERIADPSGAMGAIQRIMANEVSCKNVAFDFTTPPSQRLLFPHMEPNVTPDDGPAAERQIREAIVHLHQRLLGRDRAIDDPEVERTWLLFTGILADAKAAPGFEKVDSYFCRGRDDKRLDDPHYTLRAWRAVVTYLLRQHEFLYE</sequence>
<keyword evidence="1" id="KW-0732">Signal</keyword>
<feature type="signal peptide" evidence="1">
    <location>
        <begin position="1"/>
        <end position="27"/>
    </location>
</feature>
<dbReference type="RefSeq" id="WP_197442636.1">
    <property type="nucleotide sequence ID" value="NZ_CP036433.1"/>
</dbReference>
<evidence type="ECO:0000313" key="3">
    <source>
        <dbReference type="Proteomes" id="UP000317648"/>
    </source>
</evidence>
<gene>
    <name evidence="2" type="ORF">Pla8534_56150</name>
</gene>
<feature type="chain" id="PRO_5021999226" description="DUF1592 domain-containing protein" evidence="1">
    <location>
        <begin position="28"/>
        <end position="787"/>
    </location>
</feature>
<accession>A0A518E0Y8</accession>
<dbReference type="AlphaFoldDB" id="A0A518E0Y8"/>
<dbReference type="KEGG" id="lcre:Pla8534_56150"/>